<dbReference type="AlphaFoldDB" id="A0AAU7VM35"/>
<reference evidence="8" key="2">
    <citation type="submission" date="2024-06" db="EMBL/GenBank/DDBJ databases">
        <authorList>
            <person name="Petrova K.O."/>
            <person name="Toshchakov S.V."/>
            <person name="Boltjanskaja Y.V."/>
            <person name="Kevbrin V."/>
        </authorList>
    </citation>
    <scope>NUCLEOTIDE SEQUENCE</scope>
    <source>
        <strain evidence="8">Z-910T</strain>
    </source>
</reference>
<dbReference type="RefSeq" id="WP_350343703.1">
    <property type="nucleotide sequence ID" value="NZ_CP158367.1"/>
</dbReference>
<dbReference type="Pfam" id="PF01276">
    <property type="entry name" value="OKR_DC_1"/>
    <property type="match status" value="1"/>
</dbReference>
<dbReference type="Pfam" id="PF03711">
    <property type="entry name" value="OKR_DC_1_C"/>
    <property type="match status" value="1"/>
</dbReference>
<keyword evidence="8" id="KW-0808">Transferase</keyword>
<dbReference type="Gene3D" id="3.40.640.10">
    <property type="entry name" value="Type I PLP-dependent aspartate aminotransferase-like (Major domain)"/>
    <property type="match status" value="1"/>
</dbReference>
<keyword evidence="4" id="KW-0663">Pyridoxal phosphate</keyword>
<protein>
    <submittedName>
        <fullName evidence="8">Aminotransferase class I/II-fold pyridoxal phosphate-dependent enzyme</fullName>
    </submittedName>
</protein>
<feature type="domain" description="Orn/Lys/Arg decarboxylases family 1 pyridoxal-P attachment site" evidence="6">
    <location>
        <begin position="13"/>
        <end position="296"/>
    </location>
</feature>
<evidence type="ECO:0000259" key="7">
    <source>
        <dbReference type="Pfam" id="PF03711"/>
    </source>
</evidence>
<comment type="similarity">
    <text evidence="2">Belongs to the Orn/Lys/Arg decarboxylase class-I family.</text>
</comment>
<proteinExistence type="inferred from homology"/>
<dbReference type="GO" id="GO:0008483">
    <property type="term" value="F:transaminase activity"/>
    <property type="evidence" value="ECO:0007669"/>
    <property type="project" value="UniProtKB-KW"/>
</dbReference>
<dbReference type="PANTHER" id="PTHR43277">
    <property type="entry name" value="ARGININE DECARBOXYLASE"/>
    <property type="match status" value="1"/>
</dbReference>
<dbReference type="InterPro" id="IPR015424">
    <property type="entry name" value="PyrdxlP-dep_Trfase"/>
</dbReference>
<evidence type="ECO:0000256" key="1">
    <source>
        <dbReference type="ARBA" id="ARBA00001933"/>
    </source>
</evidence>
<organism evidence="8">
    <name type="scientific">Proteinivorax tanatarense</name>
    <dbReference type="NCBI Taxonomy" id="1260629"/>
    <lineage>
        <taxon>Bacteria</taxon>
        <taxon>Bacillati</taxon>
        <taxon>Bacillota</taxon>
        <taxon>Clostridia</taxon>
        <taxon>Eubacteriales</taxon>
        <taxon>Proteinivoracaceae</taxon>
        <taxon>Proteinivorax</taxon>
    </lineage>
</organism>
<evidence type="ECO:0000256" key="3">
    <source>
        <dbReference type="ARBA" id="ARBA00022793"/>
    </source>
</evidence>
<evidence type="ECO:0000259" key="6">
    <source>
        <dbReference type="Pfam" id="PF01276"/>
    </source>
</evidence>
<keyword evidence="5" id="KW-0456">Lyase</keyword>
<evidence type="ECO:0000256" key="5">
    <source>
        <dbReference type="ARBA" id="ARBA00023239"/>
    </source>
</evidence>
<dbReference type="PANTHER" id="PTHR43277:SF4">
    <property type="entry name" value="ARGININE DECARBOXYLASE"/>
    <property type="match status" value="1"/>
</dbReference>
<dbReference type="InterPro" id="IPR015421">
    <property type="entry name" value="PyrdxlP-dep_Trfase_major"/>
</dbReference>
<comment type="cofactor">
    <cofactor evidence="1">
        <name>pyridoxal 5'-phosphate</name>
        <dbReference type="ChEBI" id="CHEBI:597326"/>
    </cofactor>
</comment>
<gene>
    <name evidence="8" type="ORF">PRVXT_000044</name>
</gene>
<dbReference type="Gene3D" id="3.90.100.10">
    <property type="entry name" value="Orn/Lys/Arg decarboxylase, C-terminal domain"/>
    <property type="match status" value="1"/>
</dbReference>
<dbReference type="InterPro" id="IPR052357">
    <property type="entry name" value="Orn_Lys_Arg_decarboxylase-I"/>
</dbReference>
<dbReference type="EMBL" id="CP158367">
    <property type="protein sequence ID" value="XBX74956.1"/>
    <property type="molecule type" value="Genomic_DNA"/>
</dbReference>
<feature type="domain" description="Orn/Lys/Arg decarboxylase C-terminal" evidence="7">
    <location>
        <begin position="398"/>
        <end position="443"/>
    </location>
</feature>
<reference evidence="8" key="1">
    <citation type="journal article" date="2013" name="Extremophiles">
        <title>Proteinivorax tanatarense gen. nov., sp. nov., an anaerobic, haloalkaliphilic, proteolytic bacterium isolated from a decaying algal bloom, and proposal of Proteinivoraceae fam. nov.</title>
        <authorList>
            <person name="Kevbrin V."/>
            <person name="Boltyanskaya Y."/>
            <person name="Zhilina T."/>
            <person name="Kolganova T."/>
            <person name="Lavrentjeva E."/>
            <person name="Kuznetsov B."/>
        </authorList>
    </citation>
    <scope>NUCLEOTIDE SEQUENCE</scope>
    <source>
        <strain evidence="8">Z-910T</strain>
    </source>
</reference>
<name>A0AAU7VM35_9FIRM</name>
<evidence type="ECO:0000256" key="4">
    <source>
        <dbReference type="ARBA" id="ARBA00022898"/>
    </source>
</evidence>
<dbReference type="InterPro" id="IPR036633">
    <property type="entry name" value="Prn/Lys/Arg_de-COase_C_sf"/>
</dbReference>
<evidence type="ECO:0000256" key="2">
    <source>
        <dbReference type="ARBA" id="ARBA00010671"/>
    </source>
</evidence>
<dbReference type="InterPro" id="IPR008286">
    <property type="entry name" value="Prn/Lys/Arg_de-COase_C"/>
</dbReference>
<sequence length="459" mass="52397">MSLFDIIAVRQNQRKRTNFYMPGHIGGNNNTFFKNIFKYDTTEIDCFDDYHKPKGIIKHGEKLLSKTFYSKKSIYLLNGSTSGILAGMSYLFNEKSKVLVSRDCHKSVINGLVVTGANPVYLKPLFNFEIDISLPITLKQIKKAYSENMDACGIVLTYPNYYGVYPENLEDIIRFCKEKGLMVLLDEAHGAHLYFSNFANKLGNYCKADIVISSFHKNLTGLTQTAMLHINNGNFNVTEVRNHVSLVTTTSPSYIFLTSMDYSRKLYNTKGKKILQNTIELASYMQDLLEKHKIQYIKDLSKEYFVDPTKVTVLFPRKYIAQKVYNKLNKHGIFPELLEGRKILFLIKPAHSKSEIKKTVALIRRFLHKRKNEKIIDQIDLYTYNNSGISPRAAFYSSSKWVHLKASIGKISTSTITPYPPGIPTVMPGEKITEEIVAFIQSFAGEIHGVEDGHIQVMR</sequence>
<keyword evidence="8" id="KW-0032">Aminotransferase</keyword>
<evidence type="ECO:0000313" key="8">
    <source>
        <dbReference type="EMBL" id="XBX74956.1"/>
    </source>
</evidence>
<dbReference type="SUPFAM" id="SSF55904">
    <property type="entry name" value="Ornithine decarboxylase C-terminal domain"/>
    <property type="match status" value="1"/>
</dbReference>
<dbReference type="SUPFAM" id="SSF53383">
    <property type="entry name" value="PLP-dependent transferases"/>
    <property type="match status" value="1"/>
</dbReference>
<dbReference type="GO" id="GO:0016831">
    <property type="term" value="F:carboxy-lyase activity"/>
    <property type="evidence" value="ECO:0007669"/>
    <property type="project" value="UniProtKB-KW"/>
</dbReference>
<keyword evidence="3" id="KW-0210">Decarboxylase</keyword>
<dbReference type="InterPro" id="IPR000310">
    <property type="entry name" value="Orn/Lys/Arg_deCO2ase_major_dom"/>
</dbReference>
<accession>A0AAU7VM35</accession>